<evidence type="ECO:0008006" key="4">
    <source>
        <dbReference type="Google" id="ProtNLM"/>
    </source>
</evidence>
<gene>
    <name evidence="2" type="ORF">GSPATT00022608001</name>
</gene>
<protein>
    <recommendedName>
        <fullName evidence="4">Transmembrane protein</fullName>
    </recommendedName>
</protein>
<dbReference type="HOGENOM" id="CLU_840608_0_0_1"/>
<feature type="transmembrane region" description="Helical" evidence="1">
    <location>
        <begin position="189"/>
        <end position="213"/>
    </location>
</feature>
<keyword evidence="1" id="KW-0472">Membrane</keyword>
<proteinExistence type="predicted"/>
<dbReference type="GeneID" id="5042618"/>
<keyword evidence="3" id="KW-1185">Reference proteome</keyword>
<dbReference type="InParanoid" id="A0E2B9"/>
<feature type="transmembrane region" description="Helical" evidence="1">
    <location>
        <begin position="107"/>
        <end position="124"/>
    </location>
</feature>
<feature type="transmembrane region" description="Helical" evidence="1">
    <location>
        <begin position="144"/>
        <end position="168"/>
    </location>
</feature>
<keyword evidence="1" id="KW-1133">Transmembrane helix</keyword>
<dbReference type="AlphaFoldDB" id="A0E2B9"/>
<feature type="transmembrane region" description="Helical" evidence="1">
    <location>
        <begin position="39"/>
        <end position="63"/>
    </location>
</feature>
<dbReference type="OMA" id="SPGGCGY"/>
<dbReference type="Proteomes" id="UP000000600">
    <property type="component" value="Unassembled WGS sequence"/>
</dbReference>
<reference evidence="2 3" key="1">
    <citation type="journal article" date="2006" name="Nature">
        <title>Global trends of whole-genome duplications revealed by the ciliate Paramecium tetraurelia.</title>
        <authorList>
            <consortium name="Genoscope"/>
            <person name="Aury J.-M."/>
            <person name="Jaillon O."/>
            <person name="Duret L."/>
            <person name="Noel B."/>
            <person name="Jubin C."/>
            <person name="Porcel B.M."/>
            <person name="Segurens B."/>
            <person name="Daubin V."/>
            <person name="Anthouard V."/>
            <person name="Aiach N."/>
            <person name="Arnaiz O."/>
            <person name="Billaut A."/>
            <person name="Beisson J."/>
            <person name="Blanc I."/>
            <person name="Bouhouche K."/>
            <person name="Camara F."/>
            <person name="Duharcourt S."/>
            <person name="Guigo R."/>
            <person name="Gogendeau D."/>
            <person name="Katinka M."/>
            <person name="Keller A.-M."/>
            <person name="Kissmehl R."/>
            <person name="Klotz C."/>
            <person name="Koll F."/>
            <person name="Le Moue A."/>
            <person name="Lepere C."/>
            <person name="Malinsky S."/>
            <person name="Nowacki M."/>
            <person name="Nowak J.K."/>
            <person name="Plattner H."/>
            <person name="Poulain J."/>
            <person name="Ruiz F."/>
            <person name="Serrano V."/>
            <person name="Zagulski M."/>
            <person name="Dessen P."/>
            <person name="Betermier M."/>
            <person name="Weissenbach J."/>
            <person name="Scarpelli C."/>
            <person name="Schachter V."/>
            <person name="Sperling L."/>
            <person name="Meyer E."/>
            <person name="Cohen J."/>
            <person name="Wincker P."/>
        </authorList>
    </citation>
    <scope>NUCLEOTIDE SEQUENCE [LARGE SCALE GENOMIC DNA]</scope>
    <source>
        <strain evidence="2 3">Stock d4-2</strain>
    </source>
</reference>
<dbReference type="KEGG" id="ptm:GSPATT00022608001"/>
<dbReference type="RefSeq" id="XP_001456833.1">
    <property type="nucleotide sequence ID" value="XM_001456796.1"/>
</dbReference>
<evidence type="ECO:0000256" key="1">
    <source>
        <dbReference type="SAM" id="Phobius"/>
    </source>
</evidence>
<organism evidence="2 3">
    <name type="scientific">Paramecium tetraurelia</name>
    <dbReference type="NCBI Taxonomy" id="5888"/>
    <lineage>
        <taxon>Eukaryota</taxon>
        <taxon>Sar</taxon>
        <taxon>Alveolata</taxon>
        <taxon>Ciliophora</taxon>
        <taxon>Intramacronucleata</taxon>
        <taxon>Oligohymenophorea</taxon>
        <taxon>Peniculida</taxon>
        <taxon>Parameciidae</taxon>
        <taxon>Paramecium</taxon>
    </lineage>
</organism>
<name>A0E2B9_PARTE</name>
<evidence type="ECO:0000313" key="2">
    <source>
        <dbReference type="EMBL" id="CAK89436.1"/>
    </source>
</evidence>
<feature type="transmembrane region" description="Helical" evidence="1">
    <location>
        <begin position="225"/>
        <end position="246"/>
    </location>
</feature>
<dbReference type="EMBL" id="CT868654">
    <property type="protein sequence ID" value="CAK89436.1"/>
    <property type="molecule type" value="Genomic_DNA"/>
</dbReference>
<keyword evidence="1" id="KW-0812">Transmembrane</keyword>
<feature type="transmembrane region" description="Helical" evidence="1">
    <location>
        <begin position="266"/>
        <end position="291"/>
    </location>
</feature>
<accession>A0E2B9</accession>
<feature type="transmembrane region" description="Helical" evidence="1">
    <location>
        <begin position="75"/>
        <end position="95"/>
    </location>
</feature>
<dbReference type="OrthoDB" id="309021at2759"/>
<sequence>MKITTQTFDIFELAMSLLHQLYQFVFDDKKKEKLSQQQLIDYDFVVGQIAKIALFLMQIIYYLDLNKLDPISTSLLIQGYYVFAVFIVLVESKYIYGGYSYTFHRIVAYRIMNIVVNLISLWRIHQDKSLLYNWENIIDFYFGIAELLLIGLVFFTAVEIVQLSFQLCTKLFSCMKKFDNTKEYDSPGGCGYVCVGQGSGITLMGGIILLIFYWKTIPFSTLFTLKVIVLESLVGLEFILSCVFYCKSGKVQKDPPRSKKVICFGYGFCIGALGVFSGPAILVVVIIYAFIRTLCFWHQFDWRCIICCWCATIEKGHKYKQTNISINTNNG</sequence>
<evidence type="ECO:0000313" key="3">
    <source>
        <dbReference type="Proteomes" id="UP000000600"/>
    </source>
</evidence>